<organism evidence="1 2">
    <name type="scientific">Cephalotus follicularis</name>
    <name type="common">Albany pitcher plant</name>
    <dbReference type="NCBI Taxonomy" id="3775"/>
    <lineage>
        <taxon>Eukaryota</taxon>
        <taxon>Viridiplantae</taxon>
        <taxon>Streptophyta</taxon>
        <taxon>Embryophyta</taxon>
        <taxon>Tracheophyta</taxon>
        <taxon>Spermatophyta</taxon>
        <taxon>Magnoliopsida</taxon>
        <taxon>eudicotyledons</taxon>
        <taxon>Gunneridae</taxon>
        <taxon>Pentapetalae</taxon>
        <taxon>rosids</taxon>
        <taxon>fabids</taxon>
        <taxon>Oxalidales</taxon>
        <taxon>Cephalotaceae</taxon>
        <taxon>Cephalotus</taxon>
    </lineage>
</organism>
<gene>
    <name evidence="1" type="ORF">CFOL_v3_11157</name>
</gene>
<dbReference type="Proteomes" id="UP000187406">
    <property type="component" value="Unassembled WGS sequence"/>
</dbReference>
<evidence type="ECO:0000313" key="2">
    <source>
        <dbReference type="Proteomes" id="UP000187406"/>
    </source>
</evidence>
<dbReference type="PANTHER" id="PTHR11439:SF440">
    <property type="entry name" value="INTEGRASE CATALYTIC DOMAIN-CONTAINING PROTEIN"/>
    <property type="match status" value="1"/>
</dbReference>
<dbReference type="InterPro" id="IPR043502">
    <property type="entry name" value="DNA/RNA_pol_sf"/>
</dbReference>
<dbReference type="InParanoid" id="A0A1Q3BIH4"/>
<proteinExistence type="predicted"/>
<dbReference type="EMBL" id="BDDD01000577">
    <property type="protein sequence ID" value="GAV67652.1"/>
    <property type="molecule type" value="Genomic_DNA"/>
</dbReference>
<dbReference type="CDD" id="cd09272">
    <property type="entry name" value="RNase_HI_RT_Ty1"/>
    <property type="match status" value="1"/>
</dbReference>
<accession>A0A1Q3BIH4</accession>
<evidence type="ECO:0008006" key="3">
    <source>
        <dbReference type="Google" id="ProtNLM"/>
    </source>
</evidence>
<dbReference type="AlphaFoldDB" id="A0A1Q3BIH4"/>
<protein>
    <recommendedName>
        <fullName evidence="3">RVT_2 domain-containing protein</fullName>
    </recommendedName>
</protein>
<evidence type="ECO:0000313" key="1">
    <source>
        <dbReference type="EMBL" id="GAV67652.1"/>
    </source>
</evidence>
<dbReference type="OrthoDB" id="414945at2759"/>
<keyword evidence="2" id="KW-1185">Reference proteome</keyword>
<dbReference type="PANTHER" id="PTHR11439">
    <property type="entry name" value="GAG-POL-RELATED RETROTRANSPOSON"/>
    <property type="match status" value="1"/>
</dbReference>
<comment type="caution">
    <text evidence="1">The sequence shown here is derived from an EMBL/GenBank/DDBJ whole genome shotgun (WGS) entry which is preliminary data.</text>
</comment>
<reference evidence="2" key="1">
    <citation type="submission" date="2016-04" db="EMBL/GenBank/DDBJ databases">
        <title>Cephalotus genome sequencing.</title>
        <authorList>
            <person name="Fukushima K."/>
            <person name="Hasebe M."/>
            <person name="Fang X."/>
        </authorList>
    </citation>
    <scope>NUCLEOTIDE SEQUENCE [LARGE SCALE GENOMIC DNA]</scope>
    <source>
        <strain evidence="2">cv. St1</strain>
    </source>
</reference>
<sequence>MHDPRTFHLEAVYRIIRYLKSTPGKRILFSRYDHLKLEAYTDADWTCSKIDRRSISGYCTFMGGNLVTWRSKKQIVVSRSSVEAEYRAMALGVCELIWLKRLLNDLGITHESSMRLFYDNKVVISITHNLVQHDKMKHIEVDRSFFREKLDQNVICTPFVKSKDQLADVLTKALGPIVFHPLVCKLGIQDIHAPT</sequence>
<dbReference type="SUPFAM" id="SSF56672">
    <property type="entry name" value="DNA/RNA polymerases"/>
    <property type="match status" value="1"/>
</dbReference>
<name>A0A1Q3BIH4_CEPFO</name>